<comment type="function">
    <text evidence="12">Catalyzes the prenylation of para-hydroxybenzoate (PHB) with an all-trans polyprenyl group. Mediates the second step in the final reaction sequence of ubiquinone-8 (UQ-8) biosynthesis, which is the condensation of the polyisoprenoid side chain with PHB, generating the first membrane-bound Q intermediate 3-octaprenyl-4-hydroxybenzoate.</text>
</comment>
<dbReference type="CDD" id="cd13959">
    <property type="entry name" value="PT_UbiA_COQ2"/>
    <property type="match status" value="1"/>
</dbReference>
<dbReference type="PANTHER" id="PTHR11048:SF28">
    <property type="entry name" value="4-HYDROXYBENZOATE POLYPRENYLTRANSFERASE, MITOCHONDRIAL"/>
    <property type="match status" value="1"/>
</dbReference>
<feature type="transmembrane region" description="Helical" evidence="12">
    <location>
        <begin position="93"/>
        <end position="113"/>
    </location>
</feature>
<feature type="transmembrane region" description="Helical" evidence="12">
    <location>
        <begin position="146"/>
        <end position="163"/>
    </location>
</feature>
<evidence type="ECO:0000256" key="2">
    <source>
        <dbReference type="ARBA" id="ARBA00004141"/>
    </source>
</evidence>
<dbReference type="InterPro" id="IPR000537">
    <property type="entry name" value="UbiA_prenyltransferase"/>
</dbReference>
<dbReference type="GO" id="GO:0006744">
    <property type="term" value="P:ubiquinone biosynthetic process"/>
    <property type="evidence" value="ECO:0007669"/>
    <property type="project" value="UniProtKB-UniRule"/>
</dbReference>
<evidence type="ECO:0000256" key="6">
    <source>
        <dbReference type="ARBA" id="ARBA00022679"/>
    </source>
</evidence>
<dbReference type="FunFam" id="1.10.357.140:FF:000002">
    <property type="entry name" value="4-hydroxybenzoate octaprenyltransferase"/>
    <property type="match status" value="1"/>
</dbReference>
<evidence type="ECO:0000256" key="1">
    <source>
        <dbReference type="ARBA" id="ARBA00001946"/>
    </source>
</evidence>
<evidence type="ECO:0000256" key="12">
    <source>
        <dbReference type="HAMAP-Rule" id="MF_01635"/>
    </source>
</evidence>
<reference evidence="14 15" key="1">
    <citation type="submission" date="2018-01" db="EMBL/GenBank/DDBJ databases">
        <authorList>
            <person name="Fu G.-Y."/>
        </authorList>
    </citation>
    <scope>NUCLEOTIDE SEQUENCE [LARGE SCALE GENOMIC DNA]</scope>
    <source>
        <strain evidence="14 15">SY39</strain>
    </source>
</reference>
<proteinExistence type="inferred from homology"/>
<comment type="catalytic activity">
    <reaction evidence="12">
        <text>all-trans-octaprenyl diphosphate + 4-hydroxybenzoate = 4-hydroxy-3-(all-trans-octaprenyl)benzoate + diphosphate</text>
        <dbReference type="Rhea" id="RHEA:27782"/>
        <dbReference type="ChEBI" id="CHEBI:1617"/>
        <dbReference type="ChEBI" id="CHEBI:17879"/>
        <dbReference type="ChEBI" id="CHEBI:33019"/>
        <dbReference type="ChEBI" id="CHEBI:57711"/>
        <dbReference type="EC" id="2.5.1.39"/>
    </reaction>
</comment>
<dbReference type="PROSITE" id="PS00943">
    <property type="entry name" value="UBIA"/>
    <property type="match status" value="1"/>
</dbReference>
<dbReference type="PANTHER" id="PTHR11048">
    <property type="entry name" value="PRENYLTRANSFERASES"/>
    <property type="match status" value="1"/>
</dbReference>
<comment type="cofactor">
    <cofactor evidence="1 12">
        <name>Mg(2+)</name>
        <dbReference type="ChEBI" id="CHEBI:18420"/>
    </cofactor>
</comment>
<evidence type="ECO:0000256" key="4">
    <source>
        <dbReference type="ARBA" id="ARBA00022475"/>
    </source>
</evidence>
<dbReference type="InterPro" id="IPR044878">
    <property type="entry name" value="UbiA_sf"/>
</dbReference>
<evidence type="ECO:0000256" key="5">
    <source>
        <dbReference type="ARBA" id="ARBA00022519"/>
    </source>
</evidence>
<organism evidence="14 15">
    <name type="scientific">Pseudazoarcus pumilus</name>
    <dbReference type="NCBI Taxonomy" id="2067960"/>
    <lineage>
        <taxon>Bacteria</taxon>
        <taxon>Pseudomonadati</taxon>
        <taxon>Pseudomonadota</taxon>
        <taxon>Betaproteobacteria</taxon>
        <taxon>Rhodocyclales</taxon>
        <taxon>Zoogloeaceae</taxon>
        <taxon>Pseudazoarcus</taxon>
    </lineage>
</organism>
<dbReference type="EC" id="2.5.1.39" evidence="12 13"/>
<comment type="pathway">
    <text evidence="12">Cofactor biosynthesis; ubiquinone biosynthesis.</text>
</comment>
<feature type="transmembrane region" description="Helical" evidence="12">
    <location>
        <begin position="169"/>
        <end position="191"/>
    </location>
</feature>
<keyword evidence="6 12" id="KW-0808">Transferase</keyword>
<keyword evidence="9 12" id="KW-0460">Magnesium</keyword>
<keyword evidence="4 12" id="KW-1003">Cell membrane</keyword>
<evidence type="ECO:0000256" key="3">
    <source>
        <dbReference type="ARBA" id="ARBA00005985"/>
    </source>
</evidence>
<dbReference type="Gene3D" id="1.20.120.1780">
    <property type="entry name" value="UbiA prenyltransferase"/>
    <property type="match status" value="1"/>
</dbReference>
<keyword evidence="11 12" id="KW-0472">Membrane</keyword>
<gene>
    <name evidence="12" type="primary">ubiA</name>
    <name evidence="14" type="ORF">C0099_00605</name>
</gene>
<dbReference type="OrthoDB" id="9782418at2"/>
<dbReference type="HAMAP" id="MF_01635">
    <property type="entry name" value="UbiA"/>
    <property type="match status" value="1"/>
</dbReference>
<evidence type="ECO:0000313" key="14">
    <source>
        <dbReference type="EMBL" id="AUN93565.1"/>
    </source>
</evidence>
<keyword evidence="7 12" id="KW-0831">Ubiquinone biosynthesis</keyword>
<sequence length="293" mass="31930">MTDKTFRFSERLPHYLRLTRLDRPIGILLLMWPTLWGLWIAADGVPPLHVLAIFVAGTVLMRSAGCAINDYADRNIDGHVERTRARPIVTGDVMPGEALMVAAILALAALFLVLFLDSLVIALSIPAVLIAAIYPFTKRVLAIPQAWLGIAFGFGIPMGFAAVQGEVPGVAWLMVLANVFWAMAYDTEYAMVDRPDDLKIGVKSAAITFGRYDVTAVMGCYAAMLVLMAVAGAIAGLGPMYYVLGLCGAAGIAWHHYGLIRERERADCFRAFLHNNWFGATIFAGVVLDTLLR</sequence>
<evidence type="ECO:0000256" key="10">
    <source>
        <dbReference type="ARBA" id="ARBA00022989"/>
    </source>
</evidence>
<evidence type="ECO:0000256" key="7">
    <source>
        <dbReference type="ARBA" id="ARBA00022688"/>
    </source>
</evidence>
<evidence type="ECO:0000256" key="13">
    <source>
        <dbReference type="NCBIfam" id="TIGR01474"/>
    </source>
</evidence>
<dbReference type="InterPro" id="IPR030470">
    <property type="entry name" value="UbiA_prenylTrfase_CS"/>
</dbReference>
<dbReference type="EMBL" id="CP025682">
    <property type="protein sequence ID" value="AUN93565.1"/>
    <property type="molecule type" value="Genomic_DNA"/>
</dbReference>
<dbReference type="Gene3D" id="1.10.357.140">
    <property type="entry name" value="UbiA prenyltransferase"/>
    <property type="match status" value="1"/>
</dbReference>
<dbReference type="KEGG" id="atw:C0099_00605"/>
<dbReference type="InterPro" id="IPR006370">
    <property type="entry name" value="HB_polyprenyltransferase-like"/>
</dbReference>
<comment type="similarity">
    <text evidence="3 12">Belongs to the UbiA prenyltransferase family.</text>
</comment>
<dbReference type="AlphaFoldDB" id="A0A2I6S2U9"/>
<feature type="transmembrane region" description="Helical" evidence="12">
    <location>
        <begin position="48"/>
        <end position="72"/>
    </location>
</feature>
<protein>
    <recommendedName>
        <fullName evidence="12 13">4-hydroxybenzoate octaprenyltransferase</fullName>
        <ecNumber evidence="12 13">2.5.1.39</ecNumber>
    </recommendedName>
    <alternativeName>
        <fullName evidence="12">4-HB polyprenyltransferase</fullName>
    </alternativeName>
</protein>
<dbReference type="UniPathway" id="UPA00232"/>
<evidence type="ECO:0000256" key="11">
    <source>
        <dbReference type="ARBA" id="ARBA00023136"/>
    </source>
</evidence>
<keyword evidence="10 12" id="KW-1133">Transmembrane helix</keyword>
<dbReference type="InterPro" id="IPR039653">
    <property type="entry name" value="Prenyltransferase"/>
</dbReference>
<dbReference type="GO" id="GO:0008412">
    <property type="term" value="F:4-hydroxybenzoate polyprenyltransferase activity"/>
    <property type="evidence" value="ECO:0007669"/>
    <property type="project" value="UniProtKB-UniRule"/>
</dbReference>
<dbReference type="Proteomes" id="UP000242205">
    <property type="component" value="Chromosome"/>
</dbReference>
<dbReference type="NCBIfam" id="TIGR01474">
    <property type="entry name" value="ubiA_proteo"/>
    <property type="match status" value="1"/>
</dbReference>
<accession>A0A2I6S2U9</accession>
<keyword evidence="5 12" id="KW-0997">Cell inner membrane</keyword>
<name>A0A2I6S2U9_9RHOO</name>
<comment type="subcellular location">
    <subcellularLocation>
        <location evidence="12">Cell inner membrane</location>
        <topology evidence="12">Multi-pass membrane protein</topology>
    </subcellularLocation>
    <subcellularLocation>
        <location evidence="2">Membrane</location>
        <topology evidence="2">Multi-pass membrane protein</topology>
    </subcellularLocation>
</comment>
<evidence type="ECO:0000256" key="9">
    <source>
        <dbReference type="ARBA" id="ARBA00022842"/>
    </source>
</evidence>
<evidence type="ECO:0000256" key="8">
    <source>
        <dbReference type="ARBA" id="ARBA00022692"/>
    </source>
</evidence>
<keyword evidence="8 12" id="KW-0812">Transmembrane</keyword>
<dbReference type="FunFam" id="1.20.120.1780:FF:000001">
    <property type="entry name" value="4-hydroxybenzoate octaprenyltransferase"/>
    <property type="match status" value="1"/>
</dbReference>
<keyword evidence="15" id="KW-1185">Reference proteome</keyword>
<dbReference type="Pfam" id="PF01040">
    <property type="entry name" value="UbiA"/>
    <property type="match status" value="1"/>
</dbReference>
<dbReference type="RefSeq" id="WP_102245639.1">
    <property type="nucleotide sequence ID" value="NZ_CP025682.1"/>
</dbReference>
<evidence type="ECO:0000313" key="15">
    <source>
        <dbReference type="Proteomes" id="UP000242205"/>
    </source>
</evidence>
<feature type="transmembrane region" description="Helical" evidence="12">
    <location>
        <begin position="21"/>
        <end position="42"/>
    </location>
</feature>
<feature type="transmembrane region" description="Helical" evidence="12">
    <location>
        <begin position="272"/>
        <end position="292"/>
    </location>
</feature>
<feature type="transmembrane region" description="Helical" evidence="12">
    <location>
        <begin position="212"/>
        <end position="234"/>
    </location>
</feature>
<dbReference type="GO" id="GO:0005886">
    <property type="term" value="C:plasma membrane"/>
    <property type="evidence" value="ECO:0007669"/>
    <property type="project" value="UniProtKB-SubCell"/>
</dbReference>
<feature type="transmembrane region" description="Helical" evidence="12">
    <location>
        <begin position="240"/>
        <end position="260"/>
    </location>
</feature>
<feature type="transmembrane region" description="Helical" evidence="12">
    <location>
        <begin position="119"/>
        <end position="137"/>
    </location>
</feature>